<dbReference type="PANTHER" id="PTHR11062:SF124">
    <property type="entry name" value="XYLOGALACTURONAN BETA-1,3-XYLOSYLTRANSFERASE"/>
    <property type="match status" value="1"/>
</dbReference>
<evidence type="ECO:0000256" key="3">
    <source>
        <dbReference type="ARBA" id="ARBA00022676"/>
    </source>
</evidence>
<evidence type="ECO:0000256" key="5">
    <source>
        <dbReference type="ARBA" id="ARBA00023034"/>
    </source>
</evidence>
<keyword evidence="4" id="KW-0812">Transmembrane</keyword>
<dbReference type="Pfam" id="PF03016">
    <property type="entry name" value="Exostosin_GT47"/>
    <property type="match status" value="1"/>
</dbReference>
<dbReference type="STRING" id="35608.A0A2U1KGE9"/>
<evidence type="ECO:0000256" key="2">
    <source>
        <dbReference type="ARBA" id="ARBA00010271"/>
    </source>
</evidence>
<sequence>MAAATKLTITITLLAFLLLIVYLSPINQTSNLFSTVSKSQSRSTSRFLQHADTPVMIKKYDVRFRRIEDQLAKSRGRIQQAIVDKSFASTQNSEGFISEGATYRNSAAFFQSHTEMMKTFKIWTYKEGEIPLAHIGPMKSIYSSEGLFIEEMEKKGYFVSANHPDEAHAFLIPLSVAEIVHYLFRPSEIITFRGRIQDIFEDYIGVIAQKYPYWNRSNGADHFYVSCHDWGPHASQRNSKVFKNVIRVLCNANTSEGFVPNRDVSMTEINAPYNGIPIVSGGQSPYNRSILAFFAGGNHGYVRKKLFESWGNKEDNDIQVYDYLPKGMNYTELLTQSKYCLCPSGYEVASARAPEAIYVGCVPVMIKSNYVLPYSDVLDWSQFSVQVPVDKIPDLKRILQDIPFSKYLEMQKRVIEVQRHFMVNYPAKQFDVFHMILHSVWLRRLNIQLI</sequence>
<comment type="subcellular location">
    <subcellularLocation>
        <location evidence="1">Golgi apparatus membrane</location>
        <topology evidence="1">Single-pass type II membrane protein</topology>
    </subcellularLocation>
</comment>
<accession>A0A2U1KGE9</accession>
<keyword evidence="3" id="KW-0328">Glycosyltransferase</keyword>
<keyword evidence="3" id="KW-0808">Transferase</keyword>
<organism evidence="7 8">
    <name type="scientific">Artemisia annua</name>
    <name type="common">Sweet wormwood</name>
    <dbReference type="NCBI Taxonomy" id="35608"/>
    <lineage>
        <taxon>Eukaryota</taxon>
        <taxon>Viridiplantae</taxon>
        <taxon>Streptophyta</taxon>
        <taxon>Embryophyta</taxon>
        <taxon>Tracheophyta</taxon>
        <taxon>Spermatophyta</taxon>
        <taxon>Magnoliopsida</taxon>
        <taxon>eudicotyledons</taxon>
        <taxon>Gunneridae</taxon>
        <taxon>Pentapetalae</taxon>
        <taxon>asterids</taxon>
        <taxon>campanulids</taxon>
        <taxon>Asterales</taxon>
        <taxon>Asteraceae</taxon>
        <taxon>Asteroideae</taxon>
        <taxon>Anthemideae</taxon>
        <taxon>Artemisiinae</taxon>
        <taxon>Artemisia</taxon>
    </lineage>
</organism>
<evidence type="ECO:0000313" key="7">
    <source>
        <dbReference type="EMBL" id="PWA35791.1"/>
    </source>
</evidence>
<evidence type="ECO:0000259" key="6">
    <source>
        <dbReference type="Pfam" id="PF03016"/>
    </source>
</evidence>
<keyword evidence="8" id="KW-1185">Reference proteome</keyword>
<feature type="domain" description="Exostosin GT47" evidence="6">
    <location>
        <begin position="118"/>
        <end position="401"/>
    </location>
</feature>
<comment type="caution">
    <text evidence="7">The sequence shown here is derived from an EMBL/GenBank/DDBJ whole genome shotgun (WGS) entry which is preliminary data.</text>
</comment>
<dbReference type="InterPro" id="IPR004263">
    <property type="entry name" value="Exostosin"/>
</dbReference>
<proteinExistence type="inferred from homology"/>
<comment type="similarity">
    <text evidence="2">Belongs to the glycosyltransferase 47 family.</text>
</comment>
<gene>
    <name evidence="7" type="ORF">CTI12_AA606160</name>
</gene>
<keyword evidence="4" id="KW-0735">Signal-anchor</keyword>
<dbReference type="GO" id="GO:0016757">
    <property type="term" value="F:glycosyltransferase activity"/>
    <property type="evidence" value="ECO:0007669"/>
    <property type="project" value="UniProtKB-KW"/>
</dbReference>
<keyword evidence="5" id="KW-0333">Golgi apparatus</keyword>
<dbReference type="EMBL" id="PKPP01019356">
    <property type="protein sequence ID" value="PWA35791.1"/>
    <property type="molecule type" value="Genomic_DNA"/>
</dbReference>
<dbReference type="Proteomes" id="UP000245207">
    <property type="component" value="Unassembled WGS sequence"/>
</dbReference>
<evidence type="ECO:0000256" key="1">
    <source>
        <dbReference type="ARBA" id="ARBA00004323"/>
    </source>
</evidence>
<name>A0A2U1KGE9_ARTAN</name>
<evidence type="ECO:0000313" key="8">
    <source>
        <dbReference type="Proteomes" id="UP000245207"/>
    </source>
</evidence>
<reference evidence="7 8" key="1">
    <citation type="journal article" date="2018" name="Mol. Plant">
        <title>The genome of Artemisia annua provides insight into the evolution of Asteraceae family and artemisinin biosynthesis.</title>
        <authorList>
            <person name="Shen Q."/>
            <person name="Zhang L."/>
            <person name="Liao Z."/>
            <person name="Wang S."/>
            <person name="Yan T."/>
            <person name="Shi P."/>
            <person name="Liu M."/>
            <person name="Fu X."/>
            <person name="Pan Q."/>
            <person name="Wang Y."/>
            <person name="Lv Z."/>
            <person name="Lu X."/>
            <person name="Zhang F."/>
            <person name="Jiang W."/>
            <person name="Ma Y."/>
            <person name="Chen M."/>
            <person name="Hao X."/>
            <person name="Li L."/>
            <person name="Tang Y."/>
            <person name="Lv G."/>
            <person name="Zhou Y."/>
            <person name="Sun X."/>
            <person name="Brodelius P.E."/>
            <person name="Rose J.K.C."/>
            <person name="Tang K."/>
        </authorList>
    </citation>
    <scope>NUCLEOTIDE SEQUENCE [LARGE SCALE GENOMIC DNA]</scope>
    <source>
        <strain evidence="8">cv. Huhao1</strain>
        <tissue evidence="7">Leaf</tissue>
    </source>
</reference>
<protein>
    <submittedName>
        <fullName evidence="7">Exostosin-like protein</fullName>
    </submittedName>
</protein>
<dbReference type="GO" id="GO:0000139">
    <property type="term" value="C:Golgi membrane"/>
    <property type="evidence" value="ECO:0007669"/>
    <property type="project" value="UniProtKB-SubCell"/>
</dbReference>
<dbReference type="OrthoDB" id="1924787at2759"/>
<dbReference type="InterPro" id="IPR040911">
    <property type="entry name" value="Exostosin_GT47"/>
</dbReference>
<dbReference type="PANTHER" id="PTHR11062">
    <property type="entry name" value="EXOSTOSIN HEPARAN SULFATE GLYCOSYLTRANSFERASE -RELATED"/>
    <property type="match status" value="1"/>
</dbReference>
<evidence type="ECO:0000256" key="4">
    <source>
        <dbReference type="ARBA" id="ARBA00022968"/>
    </source>
</evidence>
<dbReference type="AlphaFoldDB" id="A0A2U1KGE9"/>